<organism evidence="1 2">
    <name type="scientific">Litorilinea aerophila</name>
    <dbReference type="NCBI Taxonomy" id="1204385"/>
    <lineage>
        <taxon>Bacteria</taxon>
        <taxon>Bacillati</taxon>
        <taxon>Chloroflexota</taxon>
        <taxon>Caldilineae</taxon>
        <taxon>Caldilineales</taxon>
        <taxon>Caldilineaceae</taxon>
        <taxon>Litorilinea</taxon>
    </lineage>
</organism>
<dbReference type="Pfam" id="PF03640">
    <property type="entry name" value="Lipoprotein_15"/>
    <property type="match status" value="2"/>
</dbReference>
<dbReference type="EMBL" id="VIGC01000012">
    <property type="protein sequence ID" value="TQE95730.1"/>
    <property type="molecule type" value="Genomic_DNA"/>
</dbReference>
<gene>
    <name evidence="1" type="ORF">FKZ61_10770</name>
</gene>
<proteinExistence type="predicted"/>
<sequence>MDGAGMTLYLFLRDEPNVSNCYDACASRWPPLLVDGEPVAGEGVDPALLGITERTDGTLQVTYNGWPLYYFARDERPGDTLGQGVGDVWYVISPTGEVVQ</sequence>
<accession>A0A540VG41</accession>
<dbReference type="InParanoid" id="A0A540VG41"/>
<evidence type="ECO:0008006" key="3">
    <source>
        <dbReference type="Google" id="ProtNLM"/>
    </source>
</evidence>
<comment type="caution">
    <text evidence="1">The sequence shown here is derived from an EMBL/GenBank/DDBJ whole genome shotgun (WGS) entry which is preliminary data.</text>
</comment>
<dbReference type="PANTHER" id="PTHR39335:SF1">
    <property type="entry name" value="BLL4220 PROTEIN"/>
    <property type="match status" value="1"/>
</dbReference>
<evidence type="ECO:0000313" key="1">
    <source>
        <dbReference type="EMBL" id="TQE95730.1"/>
    </source>
</evidence>
<dbReference type="OrthoDB" id="9800666at2"/>
<evidence type="ECO:0000313" key="2">
    <source>
        <dbReference type="Proteomes" id="UP000317371"/>
    </source>
</evidence>
<dbReference type="InterPro" id="IPR005297">
    <property type="entry name" value="Lipoprotein_repeat"/>
</dbReference>
<keyword evidence="2" id="KW-1185">Reference proteome</keyword>
<dbReference type="PANTHER" id="PTHR39335">
    <property type="entry name" value="BLL4220 PROTEIN"/>
    <property type="match status" value="1"/>
</dbReference>
<reference evidence="1 2" key="1">
    <citation type="submission" date="2019-06" db="EMBL/GenBank/DDBJ databases">
        <title>Genome sequence of Litorilinea aerophila BAA-2444.</title>
        <authorList>
            <person name="Maclea K.S."/>
            <person name="Maurais E.G."/>
            <person name="Iannazzi L.C."/>
        </authorList>
    </citation>
    <scope>NUCLEOTIDE SEQUENCE [LARGE SCALE GENOMIC DNA]</scope>
    <source>
        <strain evidence="1 2">ATCC BAA-2444</strain>
    </source>
</reference>
<dbReference type="AlphaFoldDB" id="A0A540VG41"/>
<dbReference type="Proteomes" id="UP000317371">
    <property type="component" value="Unassembled WGS sequence"/>
</dbReference>
<protein>
    <recommendedName>
        <fullName evidence="3">Lipoprotein</fullName>
    </recommendedName>
</protein>
<name>A0A540VG41_9CHLR</name>
<dbReference type="GO" id="GO:0043448">
    <property type="term" value="P:alkane catabolic process"/>
    <property type="evidence" value="ECO:0007669"/>
    <property type="project" value="TreeGrafter"/>
</dbReference>